<dbReference type="SUPFAM" id="SSF54928">
    <property type="entry name" value="RNA-binding domain, RBD"/>
    <property type="match status" value="2"/>
</dbReference>
<protein>
    <recommendedName>
        <fullName evidence="5">RRM domain-containing protein</fullName>
    </recommendedName>
</protein>
<feature type="compositionally biased region" description="Polar residues" evidence="4">
    <location>
        <begin position="350"/>
        <end position="368"/>
    </location>
</feature>
<evidence type="ECO:0000256" key="1">
    <source>
        <dbReference type="ARBA" id="ARBA00022884"/>
    </source>
</evidence>
<gene>
    <name evidence="6" type="ORF">WKI299_LOCUS28611</name>
</gene>
<evidence type="ECO:0000259" key="5">
    <source>
        <dbReference type="PROSITE" id="PS50102"/>
    </source>
</evidence>
<keyword evidence="1 2" id="KW-0694">RNA-binding</keyword>
<feature type="coiled-coil region" evidence="3">
    <location>
        <begin position="233"/>
        <end position="317"/>
    </location>
</feature>
<sequence length="383" mass="44922">MSSTSSNRQRYNPKFNEICIGNVSSNTEPNTLLRYFERFGSIVQYNFASPTGGFVFIEYKYPSMVDNCMKARPHHIDGHRLYVKRALPVDDEHPRERFETTRDLMVVIDFGDTICDEKEFLSELRDYFSSYGTLYACKYCQEKNFRYILVEFADIDQVDRIILDKPHYYCDHLLDVMKSIPSNFDLMNKKYESNTQQSSVIIKDAIDDNNYDYAKVRNDFSKSKSVAKEPISEIDLENEVYRLQNVLKKMSEEFAIKRQQLEDQFSEQLKQLDANTEQTNLLQRDLEQEYAKLLAEYESKKLENESLNEQYLAAELENFEITSYYEQILSEEQDKTIQLEAEYAQKSKILNSKQPFSPSSPCLMNPPSSKWPPEPALHNNTQN</sequence>
<dbReference type="GO" id="GO:0003730">
    <property type="term" value="F:mRNA 3'-UTR binding"/>
    <property type="evidence" value="ECO:0007669"/>
    <property type="project" value="TreeGrafter"/>
</dbReference>
<dbReference type="InterPro" id="IPR000504">
    <property type="entry name" value="RRM_dom"/>
</dbReference>
<evidence type="ECO:0000256" key="4">
    <source>
        <dbReference type="SAM" id="MobiDB-lite"/>
    </source>
</evidence>
<name>A0A816X3I1_9BILA</name>
<proteinExistence type="predicted"/>
<evidence type="ECO:0000256" key="2">
    <source>
        <dbReference type="PROSITE-ProRule" id="PRU00176"/>
    </source>
</evidence>
<accession>A0A816X3I1</accession>
<dbReference type="Gene3D" id="3.30.70.330">
    <property type="match status" value="2"/>
</dbReference>
<dbReference type="InterPro" id="IPR035979">
    <property type="entry name" value="RBD_domain_sf"/>
</dbReference>
<dbReference type="GO" id="GO:0000398">
    <property type="term" value="P:mRNA splicing, via spliceosome"/>
    <property type="evidence" value="ECO:0007669"/>
    <property type="project" value="TreeGrafter"/>
</dbReference>
<keyword evidence="3" id="KW-0175">Coiled coil</keyword>
<dbReference type="PROSITE" id="PS50102">
    <property type="entry name" value="RRM"/>
    <property type="match status" value="1"/>
</dbReference>
<dbReference type="Pfam" id="PF00076">
    <property type="entry name" value="RRM_1"/>
    <property type="match status" value="1"/>
</dbReference>
<dbReference type="InterPro" id="IPR012677">
    <property type="entry name" value="Nucleotide-bd_a/b_plait_sf"/>
</dbReference>
<evidence type="ECO:0000256" key="3">
    <source>
        <dbReference type="SAM" id="Coils"/>
    </source>
</evidence>
<comment type="caution">
    <text evidence="6">The sequence shown here is derived from an EMBL/GenBank/DDBJ whole genome shotgun (WGS) entry which is preliminary data.</text>
</comment>
<organism evidence="6 7">
    <name type="scientific">Rotaria magnacalcarata</name>
    <dbReference type="NCBI Taxonomy" id="392030"/>
    <lineage>
        <taxon>Eukaryota</taxon>
        <taxon>Metazoa</taxon>
        <taxon>Spiralia</taxon>
        <taxon>Gnathifera</taxon>
        <taxon>Rotifera</taxon>
        <taxon>Eurotatoria</taxon>
        <taxon>Bdelloidea</taxon>
        <taxon>Philodinida</taxon>
        <taxon>Philodinidae</taxon>
        <taxon>Rotaria</taxon>
    </lineage>
</organism>
<evidence type="ECO:0000313" key="7">
    <source>
        <dbReference type="Proteomes" id="UP000663856"/>
    </source>
</evidence>
<dbReference type="Proteomes" id="UP000663856">
    <property type="component" value="Unassembled WGS sequence"/>
</dbReference>
<dbReference type="GO" id="GO:0071013">
    <property type="term" value="C:catalytic step 2 spliceosome"/>
    <property type="evidence" value="ECO:0007669"/>
    <property type="project" value="TreeGrafter"/>
</dbReference>
<evidence type="ECO:0000313" key="6">
    <source>
        <dbReference type="EMBL" id="CAF2142268.1"/>
    </source>
</evidence>
<dbReference type="EMBL" id="CAJNRF010012565">
    <property type="protein sequence ID" value="CAF2142268.1"/>
    <property type="molecule type" value="Genomic_DNA"/>
</dbReference>
<dbReference type="PANTHER" id="PTHR48026">
    <property type="entry name" value="HOMOLOGOUS TO DROSOPHILA SQD (SQUID) PROTEIN"/>
    <property type="match status" value="1"/>
</dbReference>
<reference evidence="6" key="1">
    <citation type="submission" date="2021-02" db="EMBL/GenBank/DDBJ databases">
        <authorList>
            <person name="Nowell W R."/>
        </authorList>
    </citation>
    <scope>NUCLEOTIDE SEQUENCE</scope>
</reference>
<dbReference type="AlphaFoldDB" id="A0A816X3I1"/>
<dbReference type="SMART" id="SM00360">
    <property type="entry name" value="RRM"/>
    <property type="match status" value="2"/>
</dbReference>
<feature type="region of interest" description="Disordered" evidence="4">
    <location>
        <begin position="350"/>
        <end position="383"/>
    </location>
</feature>
<dbReference type="PANTHER" id="PTHR48026:SF14">
    <property type="entry name" value="HETEROGENEOUS NUCLEAR RIBONUCLEOPROTEIN A1"/>
    <property type="match status" value="1"/>
</dbReference>
<feature type="domain" description="RRM" evidence="5">
    <location>
        <begin position="16"/>
        <end position="94"/>
    </location>
</feature>